<dbReference type="GO" id="GO:0016805">
    <property type="term" value="F:dipeptidase activity"/>
    <property type="evidence" value="ECO:0007669"/>
    <property type="project" value="UniProtKB-KW"/>
</dbReference>
<sequence>MIDPATLHRTALIWDAHACLPLHPDADVTALRRHLDAGVSFVSINIGMDMNPLEQIMPVIASFRAQIRARPELFVQAETVADVERAKREGKLAVAFDLEGGVPLCGRPEMVQLFYDLGVRQVHLAYNRNNAIGGGCYDHDVPLTPLGRRIVVAIHEAGMLMDCSHMGYRTSLDIMSLGLGPVIFSHANPRAIRGDLRNVTDEQIDACVATGGIVCVNGVGRFLTDPKGGTPAILDCIDYLADRIGPERIGLGIDYSYPTNGLDDDPPGLDRDHWWPKAHGYGGGITGIKIAAPEQFPEITAGLVARGYSEPAIHGILGRNMLELARRVWKPAGGRAATGSR</sequence>
<dbReference type="InterPro" id="IPR032466">
    <property type="entry name" value="Metal_Hydrolase"/>
</dbReference>
<dbReference type="Pfam" id="PF01244">
    <property type="entry name" value="Peptidase_M19"/>
    <property type="match status" value="1"/>
</dbReference>
<keyword evidence="1" id="KW-0645">Protease</keyword>
<dbReference type="InterPro" id="IPR008257">
    <property type="entry name" value="Pept_M19"/>
</dbReference>
<dbReference type="RefSeq" id="WP_418160586.1">
    <property type="nucleotide sequence ID" value="NZ_JBBLZC010000017.1"/>
</dbReference>
<name>A0ABU8XU64_9PROT</name>
<accession>A0ABU8XU64</accession>
<proteinExistence type="predicted"/>
<dbReference type="PANTHER" id="PTHR10443:SF12">
    <property type="entry name" value="DIPEPTIDASE"/>
    <property type="match status" value="1"/>
</dbReference>
<evidence type="ECO:0000313" key="2">
    <source>
        <dbReference type="Proteomes" id="UP001375743"/>
    </source>
</evidence>
<dbReference type="PROSITE" id="PS51365">
    <property type="entry name" value="RENAL_DIPEPTIDASE_2"/>
    <property type="match status" value="1"/>
</dbReference>
<keyword evidence="1" id="KW-0378">Hydrolase</keyword>
<organism evidence="1 2">
    <name type="scientific">Benzoatithermus flavus</name>
    <dbReference type="NCBI Taxonomy" id="3108223"/>
    <lineage>
        <taxon>Bacteria</taxon>
        <taxon>Pseudomonadati</taxon>
        <taxon>Pseudomonadota</taxon>
        <taxon>Alphaproteobacteria</taxon>
        <taxon>Geminicoccales</taxon>
        <taxon>Geminicoccaceae</taxon>
        <taxon>Benzoatithermus</taxon>
    </lineage>
</organism>
<keyword evidence="1" id="KW-0224">Dipeptidase</keyword>
<protein>
    <submittedName>
        <fullName evidence="1">Membrane dipeptidase</fullName>
        <ecNumber evidence="1">3.4.13.-</ecNumber>
    </submittedName>
</protein>
<gene>
    <name evidence="1" type="ORF">U1T56_16430</name>
</gene>
<dbReference type="Gene3D" id="3.20.20.140">
    <property type="entry name" value="Metal-dependent hydrolases"/>
    <property type="match status" value="1"/>
</dbReference>
<keyword evidence="2" id="KW-1185">Reference proteome</keyword>
<dbReference type="SUPFAM" id="SSF51556">
    <property type="entry name" value="Metallo-dependent hydrolases"/>
    <property type="match status" value="1"/>
</dbReference>
<dbReference type="EC" id="3.4.13.-" evidence="1"/>
<dbReference type="EMBL" id="JBBLZC010000017">
    <property type="protein sequence ID" value="MEK0084741.1"/>
    <property type="molecule type" value="Genomic_DNA"/>
</dbReference>
<comment type="caution">
    <text evidence="1">The sequence shown here is derived from an EMBL/GenBank/DDBJ whole genome shotgun (WGS) entry which is preliminary data.</text>
</comment>
<dbReference type="PANTHER" id="PTHR10443">
    <property type="entry name" value="MICROSOMAL DIPEPTIDASE"/>
    <property type="match status" value="1"/>
</dbReference>
<evidence type="ECO:0000313" key="1">
    <source>
        <dbReference type="EMBL" id="MEK0084741.1"/>
    </source>
</evidence>
<dbReference type="Proteomes" id="UP001375743">
    <property type="component" value="Unassembled WGS sequence"/>
</dbReference>
<reference evidence="1 2" key="1">
    <citation type="submission" date="2024-01" db="EMBL/GenBank/DDBJ databases">
        <title>Multi-omics insights into the function and evolution of sodium benzoate biodegradation pathways in Benzoatithermus flavus gen. nov., sp. nov. from hot spring.</title>
        <authorList>
            <person name="Hu C.-J."/>
            <person name="Li W.-J."/>
        </authorList>
    </citation>
    <scope>NUCLEOTIDE SEQUENCE [LARGE SCALE GENOMIC DNA]</scope>
    <source>
        <strain evidence="1 2">SYSU G07066</strain>
    </source>
</reference>